<dbReference type="AlphaFoldDB" id="A0A2G8KKJ0"/>
<dbReference type="InterPro" id="IPR012973">
    <property type="entry name" value="NOG_C"/>
</dbReference>
<feature type="compositionally biased region" description="Basic residues" evidence="7">
    <location>
        <begin position="559"/>
        <end position="574"/>
    </location>
</feature>
<dbReference type="SUPFAM" id="SSF52540">
    <property type="entry name" value="P-loop containing nucleoside triphosphate hydrolases"/>
    <property type="match status" value="1"/>
</dbReference>
<dbReference type="FunFam" id="3.40.50.300:FF:000496">
    <property type="entry name" value="Nucleolar GTP-binding protein 1"/>
    <property type="match status" value="1"/>
</dbReference>
<dbReference type="GO" id="GO:0042254">
    <property type="term" value="P:ribosome biogenesis"/>
    <property type="evidence" value="ECO:0007669"/>
    <property type="project" value="UniProtKB-KW"/>
</dbReference>
<dbReference type="CDD" id="cd01897">
    <property type="entry name" value="NOG"/>
    <property type="match status" value="1"/>
</dbReference>
<evidence type="ECO:0000259" key="8">
    <source>
        <dbReference type="PROSITE" id="PS51710"/>
    </source>
</evidence>
<dbReference type="GO" id="GO:0005730">
    <property type="term" value="C:nucleolus"/>
    <property type="evidence" value="ECO:0007669"/>
    <property type="project" value="UniProtKB-SubCell"/>
</dbReference>
<comment type="caution">
    <text evidence="9">The sequence shown here is derived from an EMBL/GenBank/DDBJ whole genome shotgun (WGS) entry which is preliminary data.</text>
</comment>
<dbReference type="GO" id="GO:0005525">
    <property type="term" value="F:GTP binding"/>
    <property type="evidence" value="ECO:0007669"/>
    <property type="project" value="UniProtKB-KW"/>
</dbReference>
<dbReference type="Pfam" id="PF06858">
    <property type="entry name" value="NOG1"/>
    <property type="match status" value="1"/>
</dbReference>
<dbReference type="EMBL" id="MRZV01000518">
    <property type="protein sequence ID" value="PIK48519.1"/>
    <property type="molecule type" value="Genomic_DNA"/>
</dbReference>
<feature type="region of interest" description="Disordered" evidence="7">
    <location>
        <begin position="515"/>
        <end position="649"/>
    </location>
</feature>
<gene>
    <name evidence="9" type="ORF">BSL78_14621</name>
</gene>
<keyword evidence="10" id="KW-1185">Reference proteome</keyword>
<keyword evidence="3" id="KW-0547">Nucleotide-binding</keyword>
<dbReference type="InterPro" id="IPR006073">
    <property type="entry name" value="GTP-bd"/>
</dbReference>
<dbReference type="PANTHER" id="PTHR45759">
    <property type="entry name" value="NUCLEOLAR GTP-BINDING PROTEIN 1"/>
    <property type="match status" value="1"/>
</dbReference>
<feature type="compositionally biased region" description="Basic and acidic residues" evidence="7">
    <location>
        <begin position="588"/>
        <end position="609"/>
    </location>
</feature>
<keyword evidence="4" id="KW-0342">GTP-binding</keyword>
<dbReference type="InterPro" id="IPR027417">
    <property type="entry name" value="P-loop_NTPase"/>
</dbReference>
<comment type="similarity">
    <text evidence="6">Belongs to the TRAFAC class OBG-HflX-like GTPase superfamily. OBG GTPase family. NOG subfamily.</text>
</comment>
<name>A0A2G8KKJ0_STIJA</name>
<dbReference type="InterPro" id="IPR024926">
    <property type="entry name" value="NOG1"/>
</dbReference>
<dbReference type="InterPro" id="IPR031167">
    <property type="entry name" value="G_OBG"/>
</dbReference>
<evidence type="ECO:0000256" key="7">
    <source>
        <dbReference type="SAM" id="MobiDB-lite"/>
    </source>
</evidence>
<evidence type="ECO:0000256" key="2">
    <source>
        <dbReference type="ARBA" id="ARBA00022517"/>
    </source>
</evidence>
<feature type="domain" description="OBG-type G" evidence="8">
    <location>
        <begin position="191"/>
        <end position="362"/>
    </location>
</feature>
<evidence type="ECO:0000256" key="4">
    <source>
        <dbReference type="ARBA" id="ARBA00023134"/>
    </source>
</evidence>
<feature type="compositionally biased region" description="Basic and acidic residues" evidence="7">
    <location>
        <begin position="515"/>
        <end position="524"/>
    </location>
</feature>
<proteinExistence type="inferred from homology"/>
<comment type="function">
    <text evidence="6">Involved in the biogenesis of the 60S ribosomal subunit.</text>
</comment>
<dbReference type="Proteomes" id="UP000230750">
    <property type="component" value="Unassembled WGS sequence"/>
</dbReference>
<dbReference type="Gene3D" id="1.20.120.1190">
    <property type="match status" value="1"/>
</dbReference>
<evidence type="ECO:0000313" key="10">
    <source>
        <dbReference type="Proteomes" id="UP000230750"/>
    </source>
</evidence>
<dbReference type="Pfam" id="PF17835">
    <property type="entry name" value="NOG1_N"/>
    <property type="match status" value="1"/>
</dbReference>
<dbReference type="STRING" id="307972.A0A2G8KKJ0"/>
<evidence type="ECO:0000256" key="6">
    <source>
        <dbReference type="PIRNR" id="PIRNR038919"/>
    </source>
</evidence>
<evidence type="ECO:0000313" key="9">
    <source>
        <dbReference type="EMBL" id="PIK48519.1"/>
    </source>
</evidence>
<feature type="compositionally biased region" description="Basic residues" evidence="7">
    <location>
        <begin position="632"/>
        <end position="649"/>
    </location>
</feature>
<sequence>MQFLSGNQTLDLGHNSYKFPPTRNMINDDGRNMCSYGYPLSDCTYSATVSVDFVDVILSKTQRKTPTVVHRHYKITRIRQFYMRKVKFTQQNYHDKLTQILNDFPKLDDIHPFYADLMNVLYDKDHYKLAIARDYTRLLKYGDSLYRCKQLKRAALGRMCTITKRQGQSLEYLEQVRQHLSRLPSIDPNTRTLLVCGFPNVGKSSFLNKVTRADVEVEPYAFTTKSLFVGHMDYRYLRWQVVDTPGILDHPLEERNTIEMQAITALAHLRAAVLYILDISEQCGHTIPEQIQLFKSIQPLFSNKPLLIAANKIDIIGIDELSDEYKEMLKKLEEEDIPIIPISTVSEEGLVKLKMEACDRLLAQRVGIKMKSSKVNDVINRLHIAQPSERDAKARPAFIPEAVKMKKAAMEEEKAEKRLLRHKEEEEGDDYILDLQHEWQVPEEYKTDIIPEIWMGHNIADFVDPEIEAKLLELEEEEKLREDAGFYDEDMSSDDEEMREIRSLARQIRDKKSLIVSARKDRNMKTPQVPRKAKAVSRKDFEDTMKSLGIEPTEQGHYTQKRGRSRTPVARKRQRMDESGRATSSSRTPRDESGIRDPKVRKITRDLSRKAQRKMNHGAKKGEGDRTIVTLKPKHLLSGKRKKGKTDRR</sequence>
<dbReference type="PRINTS" id="PR00326">
    <property type="entry name" value="GTP1OBG"/>
</dbReference>
<dbReference type="InterPro" id="IPR041623">
    <property type="entry name" value="NOG1_N"/>
</dbReference>
<organism evidence="9 10">
    <name type="scientific">Stichopus japonicus</name>
    <name type="common">Sea cucumber</name>
    <dbReference type="NCBI Taxonomy" id="307972"/>
    <lineage>
        <taxon>Eukaryota</taxon>
        <taxon>Metazoa</taxon>
        <taxon>Echinodermata</taxon>
        <taxon>Eleutherozoa</taxon>
        <taxon>Echinozoa</taxon>
        <taxon>Holothuroidea</taxon>
        <taxon>Aspidochirotacea</taxon>
        <taxon>Aspidochirotida</taxon>
        <taxon>Stichopodidae</taxon>
        <taxon>Apostichopus</taxon>
    </lineage>
</organism>
<evidence type="ECO:0000256" key="3">
    <source>
        <dbReference type="ARBA" id="ARBA00022741"/>
    </source>
</evidence>
<dbReference type="InterPro" id="IPR005225">
    <property type="entry name" value="Small_GTP-bd"/>
</dbReference>
<comment type="subcellular location">
    <subcellularLocation>
        <location evidence="1 6">Nucleus</location>
        <location evidence="1 6">Nucleolus</location>
    </subcellularLocation>
</comment>
<dbReference type="NCBIfam" id="TIGR00231">
    <property type="entry name" value="small_GTP"/>
    <property type="match status" value="1"/>
</dbReference>
<evidence type="ECO:0000256" key="5">
    <source>
        <dbReference type="ARBA" id="ARBA00023242"/>
    </source>
</evidence>
<reference evidence="9 10" key="1">
    <citation type="journal article" date="2017" name="PLoS Biol.">
        <title>The sea cucumber genome provides insights into morphological evolution and visceral regeneration.</title>
        <authorList>
            <person name="Zhang X."/>
            <person name="Sun L."/>
            <person name="Yuan J."/>
            <person name="Sun Y."/>
            <person name="Gao Y."/>
            <person name="Zhang L."/>
            <person name="Li S."/>
            <person name="Dai H."/>
            <person name="Hamel J.F."/>
            <person name="Liu C."/>
            <person name="Yu Y."/>
            <person name="Liu S."/>
            <person name="Lin W."/>
            <person name="Guo K."/>
            <person name="Jin S."/>
            <person name="Xu P."/>
            <person name="Storey K.B."/>
            <person name="Huan P."/>
            <person name="Zhang T."/>
            <person name="Zhou Y."/>
            <person name="Zhang J."/>
            <person name="Lin C."/>
            <person name="Li X."/>
            <person name="Xing L."/>
            <person name="Huo D."/>
            <person name="Sun M."/>
            <person name="Wang L."/>
            <person name="Mercier A."/>
            <person name="Li F."/>
            <person name="Yang H."/>
            <person name="Xiang J."/>
        </authorList>
    </citation>
    <scope>NUCLEOTIDE SEQUENCE [LARGE SCALE GENOMIC DNA]</scope>
    <source>
        <strain evidence="9">Shaxun</strain>
        <tissue evidence="9">Muscle</tissue>
    </source>
</reference>
<keyword evidence="5 6" id="KW-0539">Nucleus</keyword>
<feature type="compositionally biased region" description="Basic residues" evidence="7">
    <location>
        <begin position="610"/>
        <end position="619"/>
    </location>
</feature>
<accession>A0A2G8KKJ0</accession>
<dbReference type="InterPro" id="IPR010674">
    <property type="entry name" value="NOG1_Rossman_fold_dom"/>
</dbReference>
<dbReference type="Gene3D" id="3.40.50.300">
    <property type="entry name" value="P-loop containing nucleotide triphosphate hydrolases"/>
    <property type="match status" value="1"/>
</dbReference>
<protein>
    <recommendedName>
        <fullName evidence="6">Nucleolar GTP-binding protein 1</fullName>
    </recommendedName>
</protein>
<dbReference type="OrthoDB" id="415015at2759"/>
<dbReference type="PROSITE" id="PS51710">
    <property type="entry name" value="G_OBG"/>
    <property type="match status" value="1"/>
</dbReference>
<keyword evidence="2 6" id="KW-0690">Ribosome biogenesis</keyword>
<evidence type="ECO:0000256" key="1">
    <source>
        <dbReference type="ARBA" id="ARBA00004604"/>
    </source>
</evidence>
<dbReference type="PIRSF" id="PIRSF038919">
    <property type="entry name" value="NOG1"/>
    <property type="match status" value="1"/>
</dbReference>
<dbReference type="Pfam" id="PF08155">
    <property type="entry name" value="NOGCT"/>
    <property type="match status" value="1"/>
</dbReference>